<evidence type="ECO:0000256" key="11">
    <source>
        <dbReference type="RuleBase" id="RU003357"/>
    </source>
</evidence>
<dbReference type="NCBIfam" id="TIGR01783">
    <property type="entry name" value="TonB-siderophor"/>
    <property type="match status" value="1"/>
</dbReference>
<dbReference type="SUPFAM" id="SSF56935">
    <property type="entry name" value="Porins"/>
    <property type="match status" value="1"/>
</dbReference>
<evidence type="ECO:0000256" key="2">
    <source>
        <dbReference type="ARBA" id="ARBA00009810"/>
    </source>
</evidence>
<evidence type="ECO:0000256" key="9">
    <source>
        <dbReference type="ARBA" id="ARBA00023237"/>
    </source>
</evidence>
<dbReference type="PROSITE" id="PS51257">
    <property type="entry name" value="PROKAR_LIPOPROTEIN"/>
    <property type="match status" value="1"/>
</dbReference>
<keyword evidence="8 15" id="KW-0675">Receptor</keyword>
<dbReference type="Pfam" id="PF00593">
    <property type="entry name" value="TonB_dep_Rec_b-barrel"/>
    <property type="match status" value="1"/>
</dbReference>
<feature type="signal peptide" evidence="12">
    <location>
        <begin position="1"/>
        <end position="26"/>
    </location>
</feature>
<accession>A0ABT0SUZ8</accession>
<evidence type="ECO:0000259" key="14">
    <source>
        <dbReference type="Pfam" id="PF07715"/>
    </source>
</evidence>
<evidence type="ECO:0000256" key="1">
    <source>
        <dbReference type="ARBA" id="ARBA00004571"/>
    </source>
</evidence>
<name>A0ABT0SUZ8_9GAMM</name>
<organism evidence="15 16">
    <name type="scientific">Halomonas llamarensis</name>
    <dbReference type="NCBI Taxonomy" id="2945104"/>
    <lineage>
        <taxon>Bacteria</taxon>
        <taxon>Pseudomonadati</taxon>
        <taxon>Pseudomonadota</taxon>
        <taxon>Gammaproteobacteria</taxon>
        <taxon>Oceanospirillales</taxon>
        <taxon>Halomonadaceae</taxon>
        <taxon>Halomonas</taxon>
    </lineage>
</organism>
<reference evidence="15" key="1">
    <citation type="submission" date="2022-05" db="EMBL/GenBank/DDBJ databases">
        <title>Halomonas geminus sp. nov. and Halomonas llamarensis sp. nov. isolated from high-altitude salars of the Atacama Desert.</title>
        <authorList>
            <person name="Hintersatz C."/>
            <person name="Rojas L.A."/>
            <person name="Wei T.-S."/>
            <person name="Kutschke S."/>
            <person name="Lehmann F."/>
            <person name="Jain R."/>
            <person name="Pollmann K."/>
        </authorList>
    </citation>
    <scope>NUCLEOTIDE SEQUENCE</scope>
    <source>
        <strain evidence="15">ATCHA</strain>
    </source>
</reference>
<evidence type="ECO:0000256" key="5">
    <source>
        <dbReference type="ARBA" id="ARBA00022692"/>
    </source>
</evidence>
<sequence length="709" mass="78415">MNHPTFRKRWLTAAIAVAACSSSAFAQEADQDSSNLPVVRVVGEAVSEPTTEGTGSYTSNKVTIGKQDQSLREIPQSVSVVTRKRMNDQNMTDLPDVMSQVTGISQRGVSPSANGFISRGFLMDTLLLDGSPIDTAAGVTDTVFDTALLDRVEVLRGPSGLLQGSGEPSGTVNLVRKRARKDFGFQSTLSYGSWDSYRGEVDVTGALDEAGKLRGRFVGVYDDRESFIDFNYDKNTIGYGTLEYDLTPNTTLSGGIINQSGESRPNFGLPQLPNGELIDVDRSTYHGALWDIKDESVERYFAELEHQFSNGGDFRLIANHLERETDIQQSSAGVSLPTSNTDNLEINQWRIISAREDSFVDATVSTPVSLFGKTHGIMVGASHKVTDGQVNFNYGEPRSLQRNLADPNPNTPKPTFDLNQITNTKTEETGLYSQLNVSILENTTLIAGGRLSWFQVEDRLNSSEDFDIDSEFTPYAGLIYDINDSISAYTSYTEIFKPQSSQNISGDFLEPRTGEQLELGLKGGPSSGLLSWHAAVFRINDQNRSVADIDNPGFSVANGEVESQGFELEVTGQPLPRWDVSAGYAYTTTEFVDDPVKEGQDFSTNTPEHDFKLWTSYHFSDNPDEGWRVGAGLNYSSGYFVESGETRWEQDKYTLLSGLIGYRFNRSLDLSLKGNNLSDEKYFGAMRARGRNNSYGEPRNFTFTMRYQY</sequence>
<keyword evidence="6 11" id="KW-0798">TonB box</keyword>
<dbReference type="InterPro" id="IPR036942">
    <property type="entry name" value="Beta-barrel_TonB_sf"/>
</dbReference>
<comment type="similarity">
    <text evidence="2 10 11">Belongs to the TonB-dependent receptor family.</text>
</comment>
<dbReference type="PROSITE" id="PS52016">
    <property type="entry name" value="TONB_DEPENDENT_REC_3"/>
    <property type="match status" value="1"/>
</dbReference>
<keyword evidence="16" id="KW-1185">Reference proteome</keyword>
<evidence type="ECO:0000259" key="13">
    <source>
        <dbReference type="Pfam" id="PF00593"/>
    </source>
</evidence>
<evidence type="ECO:0000256" key="12">
    <source>
        <dbReference type="SAM" id="SignalP"/>
    </source>
</evidence>
<keyword evidence="12" id="KW-0732">Signal</keyword>
<proteinExistence type="inferred from homology"/>
<evidence type="ECO:0000256" key="8">
    <source>
        <dbReference type="ARBA" id="ARBA00023170"/>
    </source>
</evidence>
<dbReference type="InterPro" id="IPR012910">
    <property type="entry name" value="Plug_dom"/>
</dbReference>
<dbReference type="CDD" id="cd01347">
    <property type="entry name" value="ligand_gated_channel"/>
    <property type="match status" value="1"/>
</dbReference>
<dbReference type="Pfam" id="PF07715">
    <property type="entry name" value="Plug"/>
    <property type="match status" value="1"/>
</dbReference>
<evidence type="ECO:0000313" key="15">
    <source>
        <dbReference type="EMBL" id="MCL7931665.1"/>
    </source>
</evidence>
<dbReference type="InterPro" id="IPR000531">
    <property type="entry name" value="Beta-barrel_TonB"/>
</dbReference>
<dbReference type="Gene3D" id="2.170.130.10">
    <property type="entry name" value="TonB-dependent receptor, plug domain"/>
    <property type="match status" value="1"/>
</dbReference>
<comment type="caution">
    <text evidence="15">The sequence shown here is derived from an EMBL/GenBank/DDBJ whole genome shotgun (WGS) entry which is preliminary data.</text>
</comment>
<dbReference type="InterPro" id="IPR010105">
    <property type="entry name" value="TonB_sidphr_rcpt"/>
</dbReference>
<evidence type="ECO:0000256" key="10">
    <source>
        <dbReference type="PROSITE-ProRule" id="PRU01360"/>
    </source>
</evidence>
<dbReference type="InterPro" id="IPR039426">
    <property type="entry name" value="TonB-dep_rcpt-like"/>
</dbReference>
<keyword evidence="7 10" id="KW-0472">Membrane</keyword>
<keyword evidence="3 10" id="KW-0813">Transport</keyword>
<dbReference type="PANTHER" id="PTHR32552">
    <property type="entry name" value="FERRICHROME IRON RECEPTOR-RELATED"/>
    <property type="match status" value="1"/>
</dbReference>
<evidence type="ECO:0000313" key="16">
    <source>
        <dbReference type="Proteomes" id="UP001165308"/>
    </source>
</evidence>
<dbReference type="EMBL" id="JAMJPJ010000050">
    <property type="protein sequence ID" value="MCL7931665.1"/>
    <property type="molecule type" value="Genomic_DNA"/>
</dbReference>
<dbReference type="PANTHER" id="PTHR32552:SF74">
    <property type="entry name" value="HYDROXAMATE SIDEROPHORE RECEPTOR FHUE"/>
    <property type="match status" value="1"/>
</dbReference>
<dbReference type="Proteomes" id="UP001165308">
    <property type="component" value="Unassembled WGS sequence"/>
</dbReference>
<protein>
    <submittedName>
        <fullName evidence="15">TonB-dependent siderophore receptor</fullName>
    </submittedName>
</protein>
<keyword evidence="9 10" id="KW-0998">Cell outer membrane</keyword>
<keyword evidence="4 10" id="KW-1134">Transmembrane beta strand</keyword>
<gene>
    <name evidence="15" type="ORF">M8006_17050</name>
</gene>
<evidence type="ECO:0000256" key="4">
    <source>
        <dbReference type="ARBA" id="ARBA00022452"/>
    </source>
</evidence>
<dbReference type="RefSeq" id="WP_250084315.1">
    <property type="nucleotide sequence ID" value="NZ_JAMJPJ010000050.1"/>
</dbReference>
<feature type="domain" description="TonB-dependent receptor-like beta-barrel" evidence="13">
    <location>
        <begin position="285"/>
        <end position="677"/>
    </location>
</feature>
<feature type="domain" description="TonB-dependent receptor plug" evidence="14">
    <location>
        <begin position="71"/>
        <end position="171"/>
    </location>
</feature>
<keyword evidence="5 10" id="KW-0812">Transmembrane</keyword>
<evidence type="ECO:0000256" key="3">
    <source>
        <dbReference type="ARBA" id="ARBA00022448"/>
    </source>
</evidence>
<dbReference type="Gene3D" id="2.40.170.20">
    <property type="entry name" value="TonB-dependent receptor, beta-barrel domain"/>
    <property type="match status" value="1"/>
</dbReference>
<feature type="chain" id="PRO_5047293119" evidence="12">
    <location>
        <begin position="27"/>
        <end position="709"/>
    </location>
</feature>
<evidence type="ECO:0000256" key="7">
    <source>
        <dbReference type="ARBA" id="ARBA00023136"/>
    </source>
</evidence>
<comment type="subcellular location">
    <subcellularLocation>
        <location evidence="1 10">Cell outer membrane</location>
        <topology evidence="1 10">Multi-pass membrane protein</topology>
    </subcellularLocation>
</comment>
<dbReference type="InterPro" id="IPR037066">
    <property type="entry name" value="Plug_dom_sf"/>
</dbReference>
<evidence type="ECO:0000256" key="6">
    <source>
        <dbReference type="ARBA" id="ARBA00023077"/>
    </source>
</evidence>